<reference evidence="3" key="1">
    <citation type="journal article" date="2018" name="DNA Res.">
        <title>Multiple hybrid de novo genome assembly of finger millet, an orphan allotetraploid crop.</title>
        <authorList>
            <person name="Hatakeyama M."/>
            <person name="Aluri S."/>
            <person name="Balachadran M.T."/>
            <person name="Sivarajan S.R."/>
            <person name="Patrignani A."/>
            <person name="Gruter S."/>
            <person name="Poveda L."/>
            <person name="Shimizu-Inatsugi R."/>
            <person name="Baeten J."/>
            <person name="Francoijs K.J."/>
            <person name="Nataraja K.N."/>
            <person name="Reddy Y.A.N."/>
            <person name="Phadnis S."/>
            <person name="Ravikumar R.L."/>
            <person name="Schlapbach R."/>
            <person name="Sreeman S.M."/>
            <person name="Shimizu K.K."/>
        </authorList>
    </citation>
    <scope>NUCLEOTIDE SEQUENCE</scope>
</reference>
<dbReference type="AlphaFoldDB" id="A0AAV5DQM7"/>
<evidence type="ECO:0000256" key="1">
    <source>
        <dbReference type="SAM" id="MobiDB-lite"/>
    </source>
</evidence>
<accession>A0AAV5DQM7</accession>
<sequence>MRDELGVWHVCLSMHSSRDELEQAFEVLRPRWVVSTTPLVMAMDLSYVKKHCSLSRFRADDSIWKLLGITDAMSSTVVTGSPQSSVETVETIENSEVAVTCSVEEFGSDECSQVVEVPAEPTVAGLEIRMEPPVTLFGIARFGLLDDESQLWKDEYQSVEDDVEAEALDSATETEMSKDGMLADKSVQVIEITEVAANEQNSSGEAGLKAQQHDLSVHSDLRPICNTRVAEQGENRTKVVEEISDVHHITVSDKNSKEAAAEDCITPSEIDKKFDQDSERPSDPSTVMGSPKGLNANLRRLYRSMNVSVPRPLASLVELMAASKRPRVSQTVQL</sequence>
<evidence type="ECO:0000313" key="4">
    <source>
        <dbReference type="Proteomes" id="UP001054889"/>
    </source>
</evidence>
<proteinExistence type="predicted"/>
<evidence type="ECO:0000259" key="2">
    <source>
        <dbReference type="Pfam" id="PF07522"/>
    </source>
</evidence>
<dbReference type="Pfam" id="PF07522">
    <property type="entry name" value="DRMBL"/>
    <property type="match status" value="1"/>
</dbReference>
<keyword evidence="4" id="KW-1185">Reference proteome</keyword>
<feature type="domain" description="DNA repair metallo-beta-lactamase" evidence="2">
    <location>
        <begin position="2"/>
        <end position="38"/>
    </location>
</feature>
<evidence type="ECO:0000313" key="3">
    <source>
        <dbReference type="EMBL" id="GJN12637.1"/>
    </source>
</evidence>
<name>A0AAV5DQM7_ELECO</name>
<gene>
    <name evidence="3" type="primary">ga30932</name>
    <name evidence="3" type="ORF">PR202_ga30932</name>
</gene>
<feature type="compositionally biased region" description="Basic and acidic residues" evidence="1">
    <location>
        <begin position="272"/>
        <end position="282"/>
    </location>
</feature>
<reference evidence="3" key="2">
    <citation type="submission" date="2021-12" db="EMBL/GenBank/DDBJ databases">
        <title>Resequencing data analysis of finger millet.</title>
        <authorList>
            <person name="Hatakeyama M."/>
            <person name="Aluri S."/>
            <person name="Balachadran M.T."/>
            <person name="Sivarajan S.R."/>
            <person name="Poveda L."/>
            <person name="Shimizu-Inatsugi R."/>
            <person name="Schlapbach R."/>
            <person name="Sreeman S.M."/>
            <person name="Shimizu K.K."/>
        </authorList>
    </citation>
    <scope>NUCLEOTIDE SEQUENCE</scope>
</reference>
<dbReference type="EMBL" id="BQKI01000023">
    <property type="protein sequence ID" value="GJN12637.1"/>
    <property type="molecule type" value="Genomic_DNA"/>
</dbReference>
<organism evidence="3 4">
    <name type="scientific">Eleusine coracana subsp. coracana</name>
    <dbReference type="NCBI Taxonomy" id="191504"/>
    <lineage>
        <taxon>Eukaryota</taxon>
        <taxon>Viridiplantae</taxon>
        <taxon>Streptophyta</taxon>
        <taxon>Embryophyta</taxon>
        <taxon>Tracheophyta</taxon>
        <taxon>Spermatophyta</taxon>
        <taxon>Magnoliopsida</taxon>
        <taxon>Liliopsida</taxon>
        <taxon>Poales</taxon>
        <taxon>Poaceae</taxon>
        <taxon>PACMAD clade</taxon>
        <taxon>Chloridoideae</taxon>
        <taxon>Cynodonteae</taxon>
        <taxon>Eleusininae</taxon>
        <taxon>Eleusine</taxon>
    </lineage>
</organism>
<feature type="region of interest" description="Disordered" evidence="1">
    <location>
        <begin position="272"/>
        <end position="293"/>
    </location>
</feature>
<dbReference type="Proteomes" id="UP001054889">
    <property type="component" value="Unassembled WGS sequence"/>
</dbReference>
<dbReference type="InterPro" id="IPR011084">
    <property type="entry name" value="DRMBL"/>
</dbReference>
<comment type="caution">
    <text evidence="3">The sequence shown here is derived from an EMBL/GenBank/DDBJ whole genome shotgun (WGS) entry which is preliminary data.</text>
</comment>
<protein>
    <recommendedName>
        <fullName evidence="2">DNA repair metallo-beta-lactamase domain-containing protein</fullName>
    </recommendedName>
</protein>